<sequence length="455" mass="51391">MGNTTVSRVWLLTGTAVFGLLCSLTTVSATTILLEQKTTEQEQIKQQISELIQKLDSNQRLVRQQAELQLAALGKPVLSLLPPPELVSSNSAREALKRVRLKIEQQAARDSLKASTINLSGKHSLKHILNAISEQTGNQIDSSQLSDEVLNNQIQIHFKKTSFWQAIDNLTRTLPLAFQINGSNGHLQLDPLPETSLLPSKEKSQIYYDGPFRIEVASIERRTLLGTIDRELLRVTFQIQVEPRLRPLFLSYSSRELQAKSNRNIKLPPFNPAAKYELPLGEGGKNLKFTMQWIMDSRQRPETVQVQGNLKMELAAETLPITFDHLSRSQGAIRRRGNISVELVEAEAIELASTQNLNVRIALSYDYGGPAFESHRTWIYHNRAYLQTPQGKQYWLNGSSQTTLESAGKFGVLYRFTDLPQKQKDFQFTYLAPTLITPAPIQFRFEKLKVPAKSQ</sequence>
<reference evidence="2 3" key="1">
    <citation type="submission" date="2019-02" db="EMBL/GenBank/DDBJ databases">
        <title>Deep-cultivation of Planctomycetes and their phenomic and genomic characterization uncovers novel biology.</title>
        <authorList>
            <person name="Wiegand S."/>
            <person name="Jogler M."/>
            <person name="Boedeker C."/>
            <person name="Pinto D."/>
            <person name="Vollmers J."/>
            <person name="Rivas-Marin E."/>
            <person name="Kohn T."/>
            <person name="Peeters S.H."/>
            <person name="Heuer A."/>
            <person name="Rast P."/>
            <person name="Oberbeckmann S."/>
            <person name="Bunk B."/>
            <person name="Jeske O."/>
            <person name="Meyerdierks A."/>
            <person name="Storesund J.E."/>
            <person name="Kallscheuer N."/>
            <person name="Luecker S."/>
            <person name="Lage O.M."/>
            <person name="Pohl T."/>
            <person name="Merkel B.J."/>
            <person name="Hornburger P."/>
            <person name="Mueller R.-W."/>
            <person name="Bruemmer F."/>
            <person name="Labrenz M."/>
            <person name="Spormann A.M."/>
            <person name="Op den Camp H."/>
            <person name="Overmann J."/>
            <person name="Amann R."/>
            <person name="Jetten M.S.M."/>
            <person name="Mascher T."/>
            <person name="Medema M.H."/>
            <person name="Devos D.P."/>
            <person name="Kaster A.-K."/>
            <person name="Ovreas L."/>
            <person name="Rohde M."/>
            <person name="Galperin M.Y."/>
            <person name="Jogler C."/>
        </authorList>
    </citation>
    <scope>NUCLEOTIDE SEQUENCE [LARGE SCALE GENOMIC DNA]</scope>
    <source>
        <strain evidence="2 3">Pan241w</strain>
    </source>
</reference>
<feature type="coiled-coil region" evidence="1">
    <location>
        <begin position="34"/>
        <end position="61"/>
    </location>
</feature>
<protein>
    <submittedName>
        <fullName evidence="2">Uncharacterized protein</fullName>
    </submittedName>
</protein>
<dbReference type="Proteomes" id="UP000317171">
    <property type="component" value="Chromosome"/>
</dbReference>
<name>A0A517RLT4_9PLAN</name>
<accession>A0A517RLT4</accession>
<gene>
    <name evidence="2" type="ORF">Pan241w_49550</name>
</gene>
<evidence type="ECO:0000313" key="2">
    <source>
        <dbReference type="EMBL" id="QDT44839.1"/>
    </source>
</evidence>
<keyword evidence="1" id="KW-0175">Coiled coil</keyword>
<dbReference type="KEGG" id="gaz:Pan241w_49550"/>
<proteinExistence type="predicted"/>
<dbReference type="AlphaFoldDB" id="A0A517RLT4"/>
<evidence type="ECO:0000313" key="3">
    <source>
        <dbReference type="Proteomes" id="UP000317171"/>
    </source>
</evidence>
<dbReference type="EMBL" id="CP036269">
    <property type="protein sequence ID" value="QDT44839.1"/>
    <property type="molecule type" value="Genomic_DNA"/>
</dbReference>
<keyword evidence="3" id="KW-1185">Reference proteome</keyword>
<organism evidence="2 3">
    <name type="scientific">Gimesia alba</name>
    <dbReference type="NCBI Taxonomy" id="2527973"/>
    <lineage>
        <taxon>Bacteria</taxon>
        <taxon>Pseudomonadati</taxon>
        <taxon>Planctomycetota</taxon>
        <taxon>Planctomycetia</taxon>
        <taxon>Planctomycetales</taxon>
        <taxon>Planctomycetaceae</taxon>
        <taxon>Gimesia</taxon>
    </lineage>
</organism>
<evidence type="ECO:0000256" key="1">
    <source>
        <dbReference type="SAM" id="Coils"/>
    </source>
</evidence>